<evidence type="ECO:0000313" key="2">
    <source>
        <dbReference type="EMBL" id="EGB01902.1"/>
    </source>
</evidence>
<feature type="compositionally biased region" description="Pro residues" evidence="1">
    <location>
        <begin position="95"/>
        <end position="113"/>
    </location>
</feature>
<accession>F0YSK7</accession>
<dbReference type="InParanoid" id="F0YSK7"/>
<feature type="non-terminal residue" evidence="2">
    <location>
        <position position="414"/>
    </location>
</feature>
<sequence length="414" mass="41881">ADYDDCADAVLDALCAADLGALLAPRAEAAARYTPAVEVDVDGAATPLRDVDAWATAWEDSASTPAARRREADASAAFERLVVSRGGRLASPAPRSAPPPRPPPAKPLPPSAPPSERKKKGTPSKPAKPQLLLKRATDEPAAEPPRDDPPDEPADEPGARVAACEALANTAAAAAVGARLRSRLGGPAATLGAVRGDFARATAADDRGNLVALVGALEREMARAASAPPTSTPDDLNYAAERPAVDDATDGDRDDAVPWPVAAFFRQNRGVCDGWLESLRGDAAAAAAAGGRFGDGAYHAERAAAAAAAAPEPGEAFDGYVALAAVHRVGLGDGDGCDQLAAWRAEVLGGGAWWLEAAGDVARGRHGAAAAELAARLADPAAPACALDLGAELAARCRAALGDARDVAVALDAT</sequence>
<keyword evidence="3" id="KW-1185">Reference proteome</keyword>
<gene>
    <name evidence="2" type="ORF">AURANDRAFT_69383</name>
</gene>
<evidence type="ECO:0000256" key="1">
    <source>
        <dbReference type="SAM" id="MobiDB-lite"/>
    </source>
</evidence>
<dbReference type="GeneID" id="20227462"/>
<organism evidence="3">
    <name type="scientific">Aureococcus anophagefferens</name>
    <name type="common">Harmful bloom alga</name>
    <dbReference type="NCBI Taxonomy" id="44056"/>
    <lineage>
        <taxon>Eukaryota</taxon>
        <taxon>Sar</taxon>
        <taxon>Stramenopiles</taxon>
        <taxon>Ochrophyta</taxon>
        <taxon>Pelagophyceae</taxon>
        <taxon>Pelagomonadales</taxon>
        <taxon>Pelagomonadaceae</taxon>
        <taxon>Aureococcus</taxon>
    </lineage>
</organism>
<reference evidence="2 3" key="1">
    <citation type="journal article" date="2011" name="Proc. Natl. Acad. Sci. U.S.A.">
        <title>Niche of harmful alga Aureococcus anophagefferens revealed through ecogenomics.</title>
        <authorList>
            <person name="Gobler C.J."/>
            <person name="Berry D.L."/>
            <person name="Dyhrman S.T."/>
            <person name="Wilhelm S.W."/>
            <person name="Salamov A."/>
            <person name="Lobanov A.V."/>
            <person name="Zhang Y."/>
            <person name="Collier J.L."/>
            <person name="Wurch L.L."/>
            <person name="Kustka A.B."/>
            <person name="Dill B.D."/>
            <person name="Shah M."/>
            <person name="VerBerkmoes N.C."/>
            <person name="Kuo A."/>
            <person name="Terry A."/>
            <person name="Pangilinan J."/>
            <person name="Lindquist E.A."/>
            <person name="Lucas S."/>
            <person name="Paulsen I.T."/>
            <person name="Hattenrath-Lehmann T.K."/>
            <person name="Talmage S.C."/>
            <person name="Walker E.A."/>
            <person name="Koch F."/>
            <person name="Burson A.M."/>
            <person name="Marcoval M.A."/>
            <person name="Tang Y.Z."/>
            <person name="Lecleir G.R."/>
            <person name="Coyne K.J."/>
            <person name="Berg G.M."/>
            <person name="Bertrand E.M."/>
            <person name="Saito M.A."/>
            <person name="Gladyshev V.N."/>
            <person name="Grigoriev I.V."/>
        </authorList>
    </citation>
    <scope>NUCLEOTIDE SEQUENCE [LARGE SCALE GENOMIC DNA]</scope>
    <source>
        <strain evidence="3">CCMP 1984</strain>
    </source>
</reference>
<evidence type="ECO:0000313" key="3">
    <source>
        <dbReference type="Proteomes" id="UP000002729"/>
    </source>
</evidence>
<dbReference type="KEGG" id="aaf:AURANDRAFT_69383"/>
<dbReference type="Proteomes" id="UP000002729">
    <property type="component" value="Unassembled WGS sequence"/>
</dbReference>
<feature type="non-terminal residue" evidence="2">
    <location>
        <position position="1"/>
    </location>
</feature>
<protein>
    <submittedName>
        <fullName evidence="2">Uncharacterized protein</fullName>
    </submittedName>
</protein>
<feature type="region of interest" description="Disordered" evidence="1">
    <location>
        <begin position="83"/>
        <end position="161"/>
    </location>
</feature>
<dbReference type="AlphaFoldDB" id="F0YSK7"/>
<name>F0YSK7_AURAN</name>
<dbReference type="RefSeq" id="XP_009043399.1">
    <property type="nucleotide sequence ID" value="XM_009045151.1"/>
</dbReference>
<dbReference type="EMBL" id="GL834033">
    <property type="protein sequence ID" value="EGB01902.1"/>
    <property type="molecule type" value="Genomic_DNA"/>
</dbReference>
<proteinExistence type="predicted"/>